<feature type="compositionally biased region" description="Polar residues" evidence="1">
    <location>
        <begin position="94"/>
        <end position="115"/>
    </location>
</feature>
<feature type="compositionally biased region" description="Basic residues" evidence="1">
    <location>
        <begin position="182"/>
        <end position="197"/>
    </location>
</feature>
<feature type="compositionally biased region" description="Basic and acidic residues" evidence="1">
    <location>
        <begin position="275"/>
        <end position="296"/>
    </location>
</feature>
<name>A0A136J2D5_9PEZI</name>
<keyword evidence="3" id="KW-1185">Reference proteome</keyword>
<dbReference type="InParanoid" id="A0A136J2D5"/>
<feature type="compositionally biased region" description="Basic and acidic residues" evidence="1">
    <location>
        <begin position="198"/>
        <end position="209"/>
    </location>
</feature>
<dbReference type="OrthoDB" id="5421421at2759"/>
<proteinExistence type="predicted"/>
<feature type="region of interest" description="Disordered" evidence="1">
    <location>
        <begin position="350"/>
        <end position="369"/>
    </location>
</feature>
<gene>
    <name evidence="2" type="ORF">Micbo1qcDRAFT_64414</name>
</gene>
<accession>A0A136J2D5</accession>
<feature type="region of interest" description="Disordered" evidence="1">
    <location>
        <begin position="177"/>
        <end position="296"/>
    </location>
</feature>
<feature type="region of interest" description="Disordered" evidence="1">
    <location>
        <begin position="57"/>
        <end position="162"/>
    </location>
</feature>
<dbReference type="AlphaFoldDB" id="A0A136J2D5"/>
<evidence type="ECO:0000313" key="2">
    <source>
        <dbReference type="EMBL" id="KXJ91322.1"/>
    </source>
</evidence>
<dbReference type="STRING" id="196109.A0A136J2D5"/>
<feature type="compositionally biased region" description="Polar residues" evidence="1">
    <location>
        <begin position="358"/>
        <end position="369"/>
    </location>
</feature>
<dbReference type="EMBL" id="KQ964250">
    <property type="protein sequence ID" value="KXJ91322.1"/>
    <property type="molecule type" value="Genomic_DNA"/>
</dbReference>
<sequence>MDGHTFLAAEPSHMEDGVPLHNHLAHHLREARTPPLTRPSSQHPIYSTAGPSYAEYPIHSYDSSLPTPVSGAGSPGSPEGTPEMHTIKHEPSSGIRNSPPLSSQAEWPYASTVTYPSHPHSPAALQNPHGFPSYDGLDTPDDSDNQHPGPTEAPFWPSPAMTTESIPYPMMVDMAQGGHNLHAPHHPQQNHHHHHHQSHDIYEQGHFHDSGSSVNMRGSTHPYPPFAHSQPGMVLEMNTATVGHSTPRPPRNRVSRTPKKSPGARRSRTKRPKARPRDEADDKSERYPKDPAERIKFDDDMKEQDRFLYNLRCELGSRNGEDMWDLIVRQYGEKYSPKQKACLQMQLKRAVTKHQARNVPSSSSRLTAR</sequence>
<protein>
    <submittedName>
        <fullName evidence="2">Uncharacterized protein</fullName>
    </submittedName>
</protein>
<organism evidence="2 3">
    <name type="scientific">Microdochium bolleyi</name>
    <dbReference type="NCBI Taxonomy" id="196109"/>
    <lineage>
        <taxon>Eukaryota</taxon>
        <taxon>Fungi</taxon>
        <taxon>Dikarya</taxon>
        <taxon>Ascomycota</taxon>
        <taxon>Pezizomycotina</taxon>
        <taxon>Sordariomycetes</taxon>
        <taxon>Xylariomycetidae</taxon>
        <taxon>Xylariales</taxon>
        <taxon>Microdochiaceae</taxon>
        <taxon>Microdochium</taxon>
    </lineage>
</organism>
<dbReference type="Proteomes" id="UP000070501">
    <property type="component" value="Unassembled WGS sequence"/>
</dbReference>
<reference evidence="3" key="1">
    <citation type="submission" date="2016-02" db="EMBL/GenBank/DDBJ databases">
        <title>Draft genome sequence of Microdochium bolleyi, a fungal endophyte of beachgrass.</title>
        <authorList>
            <consortium name="DOE Joint Genome Institute"/>
            <person name="David A.S."/>
            <person name="May G."/>
            <person name="Haridas S."/>
            <person name="Lim J."/>
            <person name="Wang M."/>
            <person name="Labutti K."/>
            <person name="Lipzen A."/>
            <person name="Barry K."/>
            <person name="Grigoriev I.V."/>
        </authorList>
    </citation>
    <scope>NUCLEOTIDE SEQUENCE [LARGE SCALE GENOMIC DNA]</scope>
    <source>
        <strain evidence="3">J235TASD1</strain>
    </source>
</reference>
<evidence type="ECO:0000313" key="3">
    <source>
        <dbReference type="Proteomes" id="UP000070501"/>
    </source>
</evidence>
<evidence type="ECO:0000256" key="1">
    <source>
        <dbReference type="SAM" id="MobiDB-lite"/>
    </source>
</evidence>
<feature type="compositionally biased region" description="Basic residues" evidence="1">
    <location>
        <begin position="250"/>
        <end position="274"/>
    </location>
</feature>